<dbReference type="Pfam" id="PF13561">
    <property type="entry name" value="adh_short_C2"/>
    <property type="match status" value="1"/>
</dbReference>
<evidence type="ECO:0000313" key="5">
    <source>
        <dbReference type="Proteomes" id="UP000199220"/>
    </source>
</evidence>
<keyword evidence="2" id="KW-0560">Oxidoreductase</keyword>
<evidence type="ECO:0000256" key="3">
    <source>
        <dbReference type="SAM" id="MobiDB-lite"/>
    </source>
</evidence>
<dbReference type="GO" id="GO:0016616">
    <property type="term" value="F:oxidoreductase activity, acting on the CH-OH group of donors, NAD or NADP as acceptor"/>
    <property type="evidence" value="ECO:0007669"/>
    <property type="project" value="TreeGrafter"/>
</dbReference>
<dbReference type="PRINTS" id="PR00081">
    <property type="entry name" value="GDHRDH"/>
</dbReference>
<dbReference type="AlphaFoldDB" id="A0A1H5MAL3"/>
<dbReference type="STRING" id="648782.SAMN04488554_3207"/>
<dbReference type="OrthoDB" id="286404at2"/>
<dbReference type="PRINTS" id="PR00080">
    <property type="entry name" value="SDRFAMILY"/>
</dbReference>
<proteinExistence type="inferred from homology"/>
<evidence type="ECO:0000313" key="4">
    <source>
        <dbReference type="EMBL" id="SEE85468.1"/>
    </source>
</evidence>
<reference evidence="5" key="1">
    <citation type="submission" date="2016-10" db="EMBL/GenBank/DDBJ databases">
        <authorList>
            <person name="Varghese N."/>
            <person name="Submissions S."/>
        </authorList>
    </citation>
    <scope>NUCLEOTIDE SEQUENCE [LARGE SCALE GENOMIC DNA]</scope>
    <source>
        <strain evidence="5">DSM 21368</strain>
    </source>
</reference>
<dbReference type="InterPro" id="IPR036291">
    <property type="entry name" value="NAD(P)-bd_dom_sf"/>
</dbReference>
<comment type="similarity">
    <text evidence="1">Belongs to the short-chain dehydrogenases/reductases (SDR) family.</text>
</comment>
<dbReference type="FunFam" id="3.40.50.720:FF:000084">
    <property type="entry name" value="Short-chain dehydrogenase reductase"/>
    <property type="match status" value="1"/>
</dbReference>
<dbReference type="PANTHER" id="PTHR42760">
    <property type="entry name" value="SHORT-CHAIN DEHYDROGENASES/REDUCTASES FAMILY MEMBER"/>
    <property type="match status" value="1"/>
</dbReference>
<dbReference type="PROSITE" id="PS00061">
    <property type="entry name" value="ADH_SHORT"/>
    <property type="match status" value="1"/>
</dbReference>
<keyword evidence="5" id="KW-1185">Reference proteome</keyword>
<dbReference type="Gene3D" id="3.40.50.720">
    <property type="entry name" value="NAD(P)-binding Rossmann-like Domain"/>
    <property type="match status" value="1"/>
</dbReference>
<protein>
    <submittedName>
        <fullName evidence="4">2-deoxy-D-gluconate 3-dehydrogenase</fullName>
    </submittedName>
</protein>
<accession>A0A1H5MAL3</accession>
<organism evidence="4 5">
    <name type="scientific">Ruania alba</name>
    <dbReference type="NCBI Taxonomy" id="648782"/>
    <lineage>
        <taxon>Bacteria</taxon>
        <taxon>Bacillati</taxon>
        <taxon>Actinomycetota</taxon>
        <taxon>Actinomycetes</taxon>
        <taxon>Micrococcales</taxon>
        <taxon>Ruaniaceae</taxon>
        <taxon>Ruania</taxon>
    </lineage>
</organism>
<dbReference type="InterPro" id="IPR002347">
    <property type="entry name" value="SDR_fam"/>
</dbReference>
<gene>
    <name evidence="4" type="ORF">SAMN04488554_3207</name>
</gene>
<dbReference type="PANTHER" id="PTHR42760:SF5">
    <property type="entry name" value="2-DEHYDRO-3-DEOXY-D-GLUCONATE 5-DEHYDROGENASE"/>
    <property type="match status" value="1"/>
</dbReference>
<evidence type="ECO:0000256" key="1">
    <source>
        <dbReference type="ARBA" id="ARBA00006484"/>
    </source>
</evidence>
<dbReference type="Proteomes" id="UP000199220">
    <property type="component" value="Unassembled WGS sequence"/>
</dbReference>
<sequence length="274" mass="29129">MDETSPTPANRTVGNECGRPTTARPAGASYNFQGSRVLVTGGSRGIGRGIALAFARSGADVTCAQRTPGDLGGHDIHNGGSISTKEVDLTSRESVGQLASDVNDEGPIDILVNNAGMQAWHDSADFPLDEFDRILEVNLRAVFHLTQAIGSRMVERRAGKIITIASLTSFIGGYRAPAYVASKGAVAQLTKALCNEWAPLGVNVNAIAPGYIETELNTALKEDDVRSTEIMRRIPADRWGEPDEIADAALFLASDSARYIHGIVLPVDGGWLAR</sequence>
<dbReference type="InterPro" id="IPR020904">
    <property type="entry name" value="Sc_DH/Rdtase_CS"/>
</dbReference>
<feature type="compositionally biased region" description="Polar residues" evidence="3">
    <location>
        <begin position="1"/>
        <end position="13"/>
    </location>
</feature>
<name>A0A1H5MAL3_9MICO</name>
<dbReference type="RefSeq" id="WP_089774040.1">
    <property type="nucleotide sequence ID" value="NZ_FNTX01000002.1"/>
</dbReference>
<feature type="region of interest" description="Disordered" evidence="3">
    <location>
        <begin position="1"/>
        <end position="26"/>
    </location>
</feature>
<dbReference type="SUPFAM" id="SSF51735">
    <property type="entry name" value="NAD(P)-binding Rossmann-fold domains"/>
    <property type="match status" value="1"/>
</dbReference>
<dbReference type="EMBL" id="FNTX01000002">
    <property type="protein sequence ID" value="SEE85468.1"/>
    <property type="molecule type" value="Genomic_DNA"/>
</dbReference>
<evidence type="ECO:0000256" key="2">
    <source>
        <dbReference type="ARBA" id="ARBA00023002"/>
    </source>
</evidence>